<keyword evidence="6" id="KW-0406">Ion transport</keyword>
<organism evidence="10 11">
    <name type="scientific">Onychostoma macrolepis</name>
    <dbReference type="NCBI Taxonomy" id="369639"/>
    <lineage>
        <taxon>Eukaryota</taxon>
        <taxon>Metazoa</taxon>
        <taxon>Chordata</taxon>
        <taxon>Craniata</taxon>
        <taxon>Vertebrata</taxon>
        <taxon>Euteleostomi</taxon>
        <taxon>Actinopterygii</taxon>
        <taxon>Neopterygii</taxon>
        <taxon>Teleostei</taxon>
        <taxon>Ostariophysi</taxon>
        <taxon>Cypriniformes</taxon>
        <taxon>Cyprinidae</taxon>
        <taxon>Acrossocheilinae</taxon>
        <taxon>Onychostoma</taxon>
    </lineage>
</organism>
<evidence type="ECO:0000313" key="11">
    <source>
        <dbReference type="Proteomes" id="UP000579812"/>
    </source>
</evidence>
<reference evidence="10 11" key="1">
    <citation type="submission" date="2020-04" db="EMBL/GenBank/DDBJ databases">
        <title>Chromosome-level genome assembly of a cyprinid fish Onychostoma macrolepis by integration of Nanopore Sequencing, Bionano and Hi-C technology.</title>
        <authorList>
            <person name="Wang D."/>
        </authorList>
    </citation>
    <scope>NUCLEOTIDE SEQUENCE [LARGE SCALE GENOMIC DNA]</scope>
    <source>
        <strain evidence="10">SWU-2019</strain>
        <tissue evidence="10">Muscle</tissue>
    </source>
</reference>
<proteinExistence type="inferred from homology"/>
<feature type="transmembrane region" description="Helical" evidence="9">
    <location>
        <begin position="174"/>
        <end position="195"/>
    </location>
</feature>
<keyword evidence="5 9" id="KW-1133">Transmembrane helix</keyword>
<comment type="subcellular location">
    <subcellularLocation>
        <location evidence="1">Membrane</location>
        <topology evidence="1">Multi-pass membrane protein</topology>
    </subcellularLocation>
</comment>
<dbReference type="EMBL" id="JAAMOB010000004">
    <property type="protein sequence ID" value="KAF4114358.1"/>
    <property type="molecule type" value="Genomic_DNA"/>
</dbReference>
<evidence type="ECO:0000256" key="8">
    <source>
        <dbReference type="ARBA" id="ARBA00023303"/>
    </source>
</evidence>
<comment type="similarity">
    <text evidence="2">Belongs to the CALHM family.</text>
</comment>
<name>A0A7J6D523_9TELE</name>
<accession>A0A7J6D523</accession>
<dbReference type="InterPro" id="IPR029569">
    <property type="entry name" value="CALHM"/>
</dbReference>
<dbReference type="PANTHER" id="PTHR32261">
    <property type="entry name" value="CALCIUM HOMEOSTASIS MODULATOR PROTEIN"/>
    <property type="match status" value="1"/>
</dbReference>
<evidence type="ECO:0000256" key="2">
    <source>
        <dbReference type="ARBA" id="ARBA00008497"/>
    </source>
</evidence>
<feature type="transmembrane region" description="Helical" evidence="9">
    <location>
        <begin position="45"/>
        <end position="70"/>
    </location>
</feature>
<dbReference type="GO" id="GO:1904669">
    <property type="term" value="P:ATP export"/>
    <property type="evidence" value="ECO:0007669"/>
    <property type="project" value="UniProtKB-ARBA"/>
</dbReference>
<evidence type="ECO:0000256" key="5">
    <source>
        <dbReference type="ARBA" id="ARBA00022989"/>
    </source>
</evidence>
<gene>
    <name evidence="10" type="ORF">G5714_004581</name>
</gene>
<evidence type="ECO:0000256" key="9">
    <source>
        <dbReference type="SAM" id="Phobius"/>
    </source>
</evidence>
<evidence type="ECO:0000256" key="6">
    <source>
        <dbReference type="ARBA" id="ARBA00023065"/>
    </source>
</evidence>
<evidence type="ECO:0000256" key="4">
    <source>
        <dbReference type="ARBA" id="ARBA00022692"/>
    </source>
</evidence>
<dbReference type="AlphaFoldDB" id="A0A7J6D523"/>
<keyword evidence="4 9" id="KW-0812">Transmembrane</keyword>
<evidence type="ECO:0000256" key="1">
    <source>
        <dbReference type="ARBA" id="ARBA00004141"/>
    </source>
</evidence>
<keyword evidence="11" id="KW-1185">Reference proteome</keyword>
<evidence type="ECO:0000256" key="3">
    <source>
        <dbReference type="ARBA" id="ARBA00022448"/>
    </source>
</evidence>
<evidence type="ECO:0000313" key="10">
    <source>
        <dbReference type="EMBL" id="KAF4114358.1"/>
    </source>
</evidence>
<keyword evidence="8" id="KW-0407">Ion channel</keyword>
<dbReference type="PANTHER" id="PTHR32261:SF4">
    <property type="entry name" value="CALCIUM HOMEOSTASIS MODULATOR PROTEIN 6"/>
    <property type="match status" value="1"/>
</dbReference>
<keyword evidence="3" id="KW-0813">Transport</keyword>
<protein>
    <submittedName>
        <fullName evidence="10">Uncharacterized protein</fullName>
    </submittedName>
</protein>
<dbReference type="Pfam" id="PF14798">
    <property type="entry name" value="Ca_hom_mod"/>
    <property type="match status" value="1"/>
</dbReference>
<keyword evidence="7 9" id="KW-0472">Membrane</keyword>
<feature type="transmembrane region" description="Helical" evidence="9">
    <location>
        <begin position="101"/>
        <end position="120"/>
    </location>
</feature>
<comment type="caution">
    <text evidence="10">The sequence shown here is derived from an EMBL/GenBank/DDBJ whole genome shotgun (WGS) entry which is preliminary data.</text>
</comment>
<sequence length="216" mass="24798">MKFPSVFKSKLAKTTFFRSVPGNLLLIPLDILADFKFSCPCNHSWNIGITVLVFIAPALLVFALTLLGLLKPKEKQEMGNNQGNQERARGDDNAEEKVNKWVYVLISLCTIFMWVILLLIDGDYVACSNTNWEGQYTYDDKLQRKWCKPTELMLGEYETELQNQILLYIRYSQLAGYIILFVLSIILMVVACIYCNNVKQTRNSLSEEENGLRPNH</sequence>
<dbReference type="GO" id="GO:0005886">
    <property type="term" value="C:plasma membrane"/>
    <property type="evidence" value="ECO:0007669"/>
    <property type="project" value="TreeGrafter"/>
</dbReference>
<dbReference type="GO" id="GO:0005261">
    <property type="term" value="F:monoatomic cation channel activity"/>
    <property type="evidence" value="ECO:0007669"/>
    <property type="project" value="TreeGrafter"/>
</dbReference>
<dbReference type="Proteomes" id="UP000579812">
    <property type="component" value="Unassembled WGS sequence"/>
</dbReference>
<evidence type="ECO:0000256" key="7">
    <source>
        <dbReference type="ARBA" id="ARBA00023136"/>
    </source>
</evidence>